<comment type="subcellular location">
    <subcellularLocation>
        <location evidence="1">Membrane</location>
    </subcellularLocation>
</comment>
<dbReference type="SUPFAM" id="SSF58104">
    <property type="entry name" value="Methyl-accepting chemotaxis protein (MCP) signaling domain"/>
    <property type="match status" value="1"/>
</dbReference>
<comment type="similarity">
    <text evidence="3">Belongs to the methyl-accepting chemotaxis (MCP) protein family.</text>
</comment>
<dbReference type="InterPro" id="IPR013655">
    <property type="entry name" value="PAS_fold_3"/>
</dbReference>
<dbReference type="InterPro" id="IPR003660">
    <property type="entry name" value="HAMP_dom"/>
</dbReference>
<dbReference type="InterPro" id="IPR001610">
    <property type="entry name" value="PAC"/>
</dbReference>
<dbReference type="OrthoDB" id="9765776at2"/>
<dbReference type="PANTHER" id="PTHR43531">
    <property type="entry name" value="PROTEIN ICFG"/>
    <property type="match status" value="1"/>
</dbReference>
<feature type="region of interest" description="Disordered" evidence="5">
    <location>
        <begin position="423"/>
        <end position="454"/>
    </location>
</feature>
<evidence type="ECO:0000256" key="2">
    <source>
        <dbReference type="ARBA" id="ARBA00022500"/>
    </source>
</evidence>
<dbReference type="InterPro" id="IPR051310">
    <property type="entry name" value="MCP_chemotaxis"/>
</dbReference>
<feature type="domain" description="PAS" evidence="7">
    <location>
        <begin position="17"/>
        <end position="87"/>
    </location>
</feature>
<feature type="domain" description="PAC" evidence="8">
    <location>
        <begin position="88"/>
        <end position="142"/>
    </location>
</feature>
<dbReference type="InterPro" id="IPR004090">
    <property type="entry name" value="Chemotax_Me-accpt_rcpt"/>
</dbReference>
<dbReference type="Pfam" id="PF08447">
    <property type="entry name" value="PAS_3"/>
    <property type="match status" value="1"/>
</dbReference>
<dbReference type="AlphaFoldDB" id="A0A238JD89"/>
<evidence type="ECO:0000259" key="6">
    <source>
        <dbReference type="PROSITE" id="PS50111"/>
    </source>
</evidence>
<keyword evidence="2" id="KW-0145">Chemotaxis</keyword>
<dbReference type="PROSITE" id="PS50111">
    <property type="entry name" value="CHEMOTAXIS_TRANSDUC_2"/>
    <property type="match status" value="1"/>
</dbReference>
<dbReference type="NCBIfam" id="TIGR00229">
    <property type="entry name" value="sensory_box"/>
    <property type="match status" value="1"/>
</dbReference>
<proteinExistence type="inferred from homology"/>
<dbReference type="CDD" id="cd11386">
    <property type="entry name" value="MCP_signal"/>
    <property type="match status" value="1"/>
</dbReference>
<dbReference type="PROSITE" id="PS50113">
    <property type="entry name" value="PAC"/>
    <property type="match status" value="1"/>
</dbReference>
<dbReference type="Gene3D" id="3.30.450.20">
    <property type="entry name" value="PAS domain"/>
    <property type="match status" value="1"/>
</dbReference>
<protein>
    <submittedName>
        <fullName evidence="10">Methyl-accepting chemotaxis protein II</fullName>
    </submittedName>
</protein>
<dbReference type="FunFam" id="1.10.287.950:FF:000001">
    <property type="entry name" value="Methyl-accepting chemotaxis sensory transducer"/>
    <property type="match status" value="1"/>
</dbReference>
<evidence type="ECO:0000256" key="5">
    <source>
        <dbReference type="SAM" id="MobiDB-lite"/>
    </source>
</evidence>
<dbReference type="SMART" id="SM00283">
    <property type="entry name" value="MA"/>
    <property type="match status" value="1"/>
</dbReference>
<gene>
    <name evidence="10" type="primary">tar_3</name>
    <name evidence="10" type="ORF">TRP8649_02773</name>
</gene>
<sequence length="454" mass="49236">MLFFDRGQTPPTSLSREQNALLDMIEQTQAVIYFEPDGTIKNANKNFQAALGYDLSEIVGEKHAMFVHKEYRESAEYAQFWQDLRDGKSFSDQFPRRRKDGSTIWIQATYAPVRDESGNIANVIKIASDVTERRSNLNRVAEALHKLKTGDLTHRLPDCDVPDIQNLISAYNEACDQLRYLVQQVQTANDSISNSSSMMRQSSEQLSSRTEAQASTLEETAAAIEELTTNASVAADNAQNADVIASDTREAAMDGGKVVEDVTEAMGRIEKSAGEISQIITVIDDLAFQTNLLSLNAGVEAARAGEAGRGFAVVATEVRALAQRSADSARDIKNLITQSSEHVSDGAELVGKASVELNKIFEGVGTISNNIKEISGSLTQQTATLKEINTAVIELDRVTQSNASMVLETTDVSKSLEAESHGLSAQITSFRTAPPSGGTWEDEADASDSERAAS</sequence>
<dbReference type="GO" id="GO:0007165">
    <property type="term" value="P:signal transduction"/>
    <property type="evidence" value="ECO:0007669"/>
    <property type="project" value="UniProtKB-KW"/>
</dbReference>
<dbReference type="CDD" id="cd00130">
    <property type="entry name" value="PAS"/>
    <property type="match status" value="1"/>
</dbReference>
<organism evidence="10 11">
    <name type="scientific">Pelagimonas phthalicica</name>
    <dbReference type="NCBI Taxonomy" id="1037362"/>
    <lineage>
        <taxon>Bacteria</taxon>
        <taxon>Pseudomonadati</taxon>
        <taxon>Pseudomonadota</taxon>
        <taxon>Alphaproteobacteria</taxon>
        <taxon>Rhodobacterales</taxon>
        <taxon>Roseobacteraceae</taxon>
        <taxon>Pelagimonas</taxon>
    </lineage>
</organism>
<feature type="domain" description="HAMP" evidence="9">
    <location>
        <begin position="137"/>
        <end position="183"/>
    </location>
</feature>
<dbReference type="PANTHER" id="PTHR43531:SF11">
    <property type="entry name" value="METHYL-ACCEPTING CHEMOTAXIS PROTEIN 3"/>
    <property type="match status" value="1"/>
</dbReference>
<evidence type="ECO:0000313" key="10">
    <source>
        <dbReference type="EMBL" id="SMX28648.1"/>
    </source>
</evidence>
<dbReference type="PROSITE" id="PS50112">
    <property type="entry name" value="PAS"/>
    <property type="match status" value="1"/>
</dbReference>
<dbReference type="InterPro" id="IPR004089">
    <property type="entry name" value="MCPsignal_dom"/>
</dbReference>
<dbReference type="GO" id="GO:0006935">
    <property type="term" value="P:chemotaxis"/>
    <property type="evidence" value="ECO:0007669"/>
    <property type="project" value="UniProtKB-KW"/>
</dbReference>
<dbReference type="SMART" id="SM00086">
    <property type="entry name" value="PAC"/>
    <property type="match status" value="1"/>
</dbReference>
<dbReference type="GO" id="GO:0016020">
    <property type="term" value="C:membrane"/>
    <property type="evidence" value="ECO:0007669"/>
    <property type="project" value="UniProtKB-SubCell"/>
</dbReference>
<keyword evidence="11" id="KW-1185">Reference proteome</keyword>
<keyword evidence="4" id="KW-0807">Transducer</keyword>
<evidence type="ECO:0000256" key="1">
    <source>
        <dbReference type="ARBA" id="ARBA00004370"/>
    </source>
</evidence>
<dbReference type="InterPro" id="IPR000014">
    <property type="entry name" value="PAS"/>
</dbReference>
<evidence type="ECO:0000256" key="3">
    <source>
        <dbReference type="ARBA" id="ARBA00029447"/>
    </source>
</evidence>
<dbReference type="Gene3D" id="1.10.287.950">
    <property type="entry name" value="Methyl-accepting chemotaxis protein"/>
    <property type="match status" value="1"/>
</dbReference>
<evidence type="ECO:0000259" key="7">
    <source>
        <dbReference type="PROSITE" id="PS50112"/>
    </source>
</evidence>
<evidence type="ECO:0000259" key="9">
    <source>
        <dbReference type="PROSITE" id="PS50885"/>
    </source>
</evidence>
<feature type="region of interest" description="Disordered" evidence="5">
    <location>
        <begin position="191"/>
        <end position="217"/>
    </location>
</feature>
<dbReference type="PROSITE" id="PS50885">
    <property type="entry name" value="HAMP"/>
    <property type="match status" value="1"/>
</dbReference>
<dbReference type="Proteomes" id="UP000225972">
    <property type="component" value="Unassembled WGS sequence"/>
</dbReference>
<feature type="domain" description="Methyl-accepting transducer" evidence="6">
    <location>
        <begin position="188"/>
        <end position="417"/>
    </location>
</feature>
<dbReference type="EMBL" id="FXXP01000002">
    <property type="protein sequence ID" value="SMX28648.1"/>
    <property type="molecule type" value="Genomic_DNA"/>
</dbReference>
<reference evidence="11" key="1">
    <citation type="submission" date="2017-05" db="EMBL/GenBank/DDBJ databases">
        <authorList>
            <person name="Rodrigo-Torres L."/>
            <person name="Arahal R. D."/>
            <person name="Lucena T."/>
        </authorList>
    </citation>
    <scope>NUCLEOTIDE SEQUENCE [LARGE SCALE GENOMIC DNA]</scope>
    <source>
        <strain evidence="11">CECT 8649</strain>
    </source>
</reference>
<dbReference type="InterPro" id="IPR035965">
    <property type="entry name" value="PAS-like_dom_sf"/>
</dbReference>
<dbReference type="SUPFAM" id="SSF55785">
    <property type="entry name" value="PYP-like sensor domain (PAS domain)"/>
    <property type="match status" value="1"/>
</dbReference>
<dbReference type="PRINTS" id="PR00260">
    <property type="entry name" value="CHEMTRNSDUCR"/>
</dbReference>
<dbReference type="GO" id="GO:0004888">
    <property type="term" value="F:transmembrane signaling receptor activity"/>
    <property type="evidence" value="ECO:0007669"/>
    <property type="project" value="InterPro"/>
</dbReference>
<dbReference type="InterPro" id="IPR000700">
    <property type="entry name" value="PAS-assoc_C"/>
</dbReference>
<dbReference type="Pfam" id="PF00015">
    <property type="entry name" value="MCPsignal"/>
    <property type="match status" value="1"/>
</dbReference>
<evidence type="ECO:0000259" key="8">
    <source>
        <dbReference type="PROSITE" id="PS50113"/>
    </source>
</evidence>
<name>A0A238JD89_9RHOB</name>
<accession>A0A238JD89</accession>
<evidence type="ECO:0000256" key="4">
    <source>
        <dbReference type="PROSITE-ProRule" id="PRU00284"/>
    </source>
</evidence>
<evidence type="ECO:0000313" key="11">
    <source>
        <dbReference type="Proteomes" id="UP000225972"/>
    </source>
</evidence>